<evidence type="ECO:0000313" key="2">
    <source>
        <dbReference type="EMBL" id="KAL3678287.1"/>
    </source>
</evidence>
<feature type="chain" id="PRO_5044796949" description="Phytocyanin domain-containing protein" evidence="1">
    <location>
        <begin position="22"/>
        <end position="120"/>
    </location>
</feature>
<evidence type="ECO:0000313" key="3">
    <source>
        <dbReference type="Proteomes" id="UP001633002"/>
    </source>
</evidence>
<keyword evidence="1" id="KW-0732">Signal</keyword>
<evidence type="ECO:0008006" key="4">
    <source>
        <dbReference type="Google" id="ProtNLM"/>
    </source>
</evidence>
<accession>A0ABD3GGH6</accession>
<evidence type="ECO:0000256" key="1">
    <source>
        <dbReference type="SAM" id="SignalP"/>
    </source>
</evidence>
<organism evidence="2 3">
    <name type="scientific">Riccia sorocarpa</name>
    <dbReference type="NCBI Taxonomy" id="122646"/>
    <lineage>
        <taxon>Eukaryota</taxon>
        <taxon>Viridiplantae</taxon>
        <taxon>Streptophyta</taxon>
        <taxon>Embryophyta</taxon>
        <taxon>Marchantiophyta</taxon>
        <taxon>Marchantiopsida</taxon>
        <taxon>Marchantiidae</taxon>
        <taxon>Marchantiales</taxon>
        <taxon>Ricciaceae</taxon>
        <taxon>Riccia</taxon>
    </lineage>
</organism>
<dbReference type="Proteomes" id="UP001633002">
    <property type="component" value="Unassembled WGS sequence"/>
</dbReference>
<keyword evidence="3" id="KW-1185">Reference proteome</keyword>
<protein>
    <recommendedName>
        <fullName evidence="4">Phytocyanin domain-containing protein</fullName>
    </recommendedName>
</protein>
<sequence length="120" mass="13509">MGPLGSIVAGFLAVLQLSVKAKDEDYQIAEGDKSWAVPNSVNCLDYKTWAETHQYHVGDFMMTPTFFNLGHMIAIQTRDFWYTGASELQDLGEHRALRGKFANSSQTNWSKRWCICTAAD</sequence>
<dbReference type="AlphaFoldDB" id="A0ABD3GGH6"/>
<name>A0ABD3GGH6_9MARC</name>
<proteinExistence type="predicted"/>
<dbReference type="EMBL" id="JBJQOH010000007">
    <property type="protein sequence ID" value="KAL3678287.1"/>
    <property type="molecule type" value="Genomic_DNA"/>
</dbReference>
<feature type="signal peptide" evidence="1">
    <location>
        <begin position="1"/>
        <end position="21"/>
    </location>
</feature>
<reference evidence="2 3" key="1">
    <citation type="submission" date="2024-09" db="EMBL/GenBank/DDBJ databases">
        <title>Chromosome-scale assembly of Riccia sorocarpa.</title>
        <authorList>
            <person name="Paukszto L."/>
        </authorList>
    </citation>
    <scope>NUCLEOTIDE SEQUENCE [LARGE SCALE GENOMIC DNA]</scope>
    <source>
        <strain evidence="2">LP-2024</strain>
        <tissue evidence="2">Aerial parts of the thallus</tissue>
    </source>
</reference>
<gene>
    <name evidence="2" type="ORF">R1sor_021243</name>
</gene>
<comment type="caution">
    <text evidence="2">The sequence shown here is derived from an EMBL/GenBank/DDBJ whole genome shotgun (WGS) entry which is preliminary data.</text>
</comment>